<dbReference type="OMA" id="QCMDICS"/>
<evidence type="ECO:0000259" key="2">
    <source>
        <dbReference type="Pfam" id="PF17111"/>
    </source>
</evidence>
<dbReference type="Gene3D" id="1.20.120.1020">
    <property type="entry name" value="Prion-inhibition and propagation, HeLo domain"/>
    <property type="match status" value="1"/>
</dbReference>
<dbReference type="InterPro" id="IPR038305">
    <property type="entry name" value="HeLo_sf"/>
</dbReference>
<reference evidence="4" key="2">
    <citation type="journal article" date="2013" name="PLoS Genet.">
        <title>Comparative genome structure, secondary metabolite, and effector coding capacity across Cochliobolus pathogens.</title>
        <authorList>
            <person name="Condon B.J."/>
            <person name="Leng Y."/>
            <person name="Wu D."/>
            <person name="Bushley K.E."/>
            <person name="Ohm R.A."/>
            <person name="Otillar R."/>
            <person name="Martin J."/>
            <person name="Schackwitz W."/>
            <person name="Grimwood J."/>
            <person name="MohdZainudin N."/>
            <person name="Xue C."/>
            <person name="Wang R."/>
            <person name="Manning V.A."/>
            <person name="Dhillon B."/>
            <person name="Tu Z.J."/>
            <person name="Steffenson B.J."/>
            <person name="Salamov A."/>
            <person name="Sun H."/>
            <person name="Lowry S."/>
            <person name="LaButti K."/>
            <person name="Han J."/>
            <person name="Copeland A."/>
            <person name="Lindquist E."/>
            <person name="Barry K."/>
            <person name="Schmutz J."/>
            <person name="Baker S.E."/>
            <person name="Ciuffetti L.M."/>
            <person name="Grigoriev I.V."/>
            <person name="Zhong S."/>
            <person name="Turgeon B.G."/>
        </authorList>
    </citation>
    <scope>NUCLEOTIDE SEQUENCE [LARGE SCALE GENOMIC DNA]</scope>
    <source>
        <strain evidence="4">C5 / ATCC 48332 / race O</strain>
    </source>
</reference>
<protein>
    <recommendedName>
        <fullName evidence="2">Azaphilone pigments biosynthesis cluster protein L N-terminal domain-containing protein</fullName>
    </recommendedName>
</protein>
<reference evidence="3 4" key="1">
    <citation type="journal article" date="2012" name="PLoS Pathog.">
        <title>Diverse lifestyles and strategies of plant pathogenesis encoded in the genomes of eighteen Dothideomycetes fungi.</title>
        <authorList>
            <person name="Ohm R.A."/>
            <person name="Feau N."/>
            <person name="Henrissat B."/>
            <person name="Schoch C.L."/>
            <person name="Horwitz B.A."/>
            <person name="Barry K.W."/>
            <person name="Condon B.J."/>
            <person name="Copeland A.C."/>
            <person name="Dhillon B."/>
            <person name="Glaser F."/>
            <person name="Hesse C.N."/>
            <person name="Kosti I."/>
            <person name="LaButti K."/>
            <person name="Lindquist E.A."/>
            <person name="Lucas S."/>
            <person name="Salamov A.A."/>
            <person name="Bradshaw R.E."/>
            <person name="Ciuffetti L."/>
            <person name="Hamelin R.C."/>
            <person name="Kema G.H.J."/>
            <person name="Lawrence C."/>
            <person name="Scott J.A."/>
            <person name="Spatafora J.W."/>
            <person name="Turgeon B.G."/>
            <person name="de Wit P.J.G.M."/>
            <person name="Zhong S."/>
            <person name="Goodwin S.B."/>
            <person name="Grigoriev I.V."/>
        </authorList>
    </citation>
    <scope>NUCLEOTIDE SEQUENCE [LARGE SCALE GENOMIC DNA]</scope>
    <source>
        <strain evidence="4">C5 / ATCC 48332 / race O</strain>
    </source>
</reference>
<accession>M2SJV0</accession>
<feature type="compositionally biased region" description="Polar residues" evidence="1">
    <location>
        <begin position="404"/>
        <end position="417"/>
    </location>
</feature>
<dbReference type="OrthoDB" id="5068804at2759"/>
<sequence>MAEPIGLASGVLTLVIFTHKSCVTLYKTIQSFKNHPKRVRNLIEELEALIGVLESLSETMKLHIDVDVSALDLPLRRCGRACDEFLQELQKCCSRSGGDRQSFRDWAKLRYMGDDINDFVDSLAAYKSTINIALTDIQLRKTSVTLERLGDYNDLITTATNDLEARLETIDERLQSLVERTTSSSATTELQSLEDERSSTQKCLLICAQFSKLIQQLQSSSARDLPQGLDSIPKKITSDGIRECKISMEQTTAKLEMHMQDILDRMMASSSVTMTQEDVRHLARLREEWTSTRKCRDICSQAEQHLKENVSVIDNYATGDEAVQFLVSNSQKTIHGKNRGYGDFIKQLGGHLSDQSIQKVSGDFLQMSIQRPGYGYPDDKVPEAKGIDERGTNWRPEYGGGRTLKSQPVASDSRQSS</sequence>
<dbReference type="EMBL" id="KB445587">
    <property type="protein sequence ID" value="EMD85615.1"/>
    <property type="molecule type" value="Genomic_DNA"/>
</dbReference>
<name>M2SJV0_COCH5</name>
<dbReference type="Pfam" id="PF17111">
    <property type="entry name" value="PigL_N"/>
    <property type="match status" value="1"/>
</dbReference>
<feature type="compositionally biased region" description="Basic and acidic residues" evidence="1">
    <location>
        <begin position="377"/>
        <end position="392"/>
    </location>
</feature>
<dbReference type="InterPro" id="IPR031348">
    <property type="entry name" value="PigL_N"/>
</dbReference>
<dbReference type="STRING" id="701091.M2SJV0"/>
<evidence type="ECO:0000313" key="3">
    <source>
        <dbReference type="EMBL" id="EMD85615.1"/>
    </source>
</evidence>
<feature type="domain" description="Azaphilone pigments biosynthesis cluster protein L N-terminal" evidence="2">
    <location>
        <begin position="2"/>
        <end position="208"/>
    </location>
</feature>
<feature type="region of interest" description="Disordered" evidence="1">
    <location>
        <begin position="373"/>
        <end position="417"/>
    </location>
</feature>
<evidence type="ECO:0000313" key="4">
    <source>
        <dbReference type="Proteomes" id="UP000016936"/>
    </source>
</evidence>
<keyword evidence="4" id="KW-1185">Reference proteome</keyword>
<dbReference type="eggNOG" id="ENOG502SICT">
    <property type="taxonomic scope" value="Eukaryota"/>
</dbReference>
<proteinExistence type="predicted"/>
<dbReference type="Proteomes" id="UP000016936">
    <property type="component" value="Unassembled WGS sequence"/>
</dbReference>
<gene>
    <name evidence="3" type="ORF">COCHEDRAFT_1187352</name>
</gene>
<dbReference type="HOGENOM" id="CLU_032923_0_0_1"/>
<evidence type="ECO:0000256" key="1">
    <source>
        <dbReference type="SAM" id="MobiDB-lite"/>
    </source>
</evidence>
<dbReference type="AlphaFoldDB" id="M2SJV0"/>
<organism evidence="3 4">
    <name type="scientific">Cochliobolus heterostrophus (strain C5 / ATCC 48332 / race O)</name>
    <name type="common">Southern corn leaf blight fungus</name>
    <name type="synonym">Bipolaris maydis</name>
    <dbReference type="NCBI Taxonomy" id="701091"/>
    <lineage>
        <taxon>Eukaryota</taxon>
        <taxon>Fungi</taxon>
        <taxon>Dikarya</taxon>
        <taxon>Ascomycota</taxon>
        <taxon>Pezizomycotina</taxon>
        <taxon>Dothideomycetes</taxon>
        <taxon>Pleosporomycetidae</taxon>
        <taxon>Pleosporales</taxon>
        <taxon>Pleosporineae</taxon>
        <taxon>Pleosporaceae</taxon>
        <taxon>Bipolaris</taxon>
    </lineage>
</organism>